<keyword evidence="2" id="KW-1185">Reference proteome</keyword>
<evidence type="ECO:0000313" key="1">
    <source>
        <dbReference type="EMBL" id="CAK9867532.1"/>
    </source>
</evidence>
<dbReference type="Proteomes" id="UP001497522">
    <property type="component" value="Chromosome 17"/>
</dbReference>
<name>A0ABP1AY75_9BRYO</name>
<evidence type="ECO:0000313" key="2">
    <source>
        <dbReference type="Proteomes" id="UP001497522"/>
    </source>
</evidence>
<dbReference type="EMBL" id="OZ023718">
    <property type="protein sequence ID" value="CAK9867532.1"/>
    <property type="molecule type" value="Genomic_DNA"/>
</dbReference>
<sequence>MKEGETIDKYTLHMSIPPTLEARSYRIMFAFGNHIRVSNAEKHLTTFDGDVAATFERECKLRPNDWRPILAKLEYVGWVEEILELNYGVLKTMVLLCNWVKTTYKGSRTTIKRDEYGFTLLDFTSLIPISN</sequence>
<reference evidence="1" key="1">
    <citation type="submission" date="2024-03" db="EMBL/GenBank/DDBJ databases">
        <authorList>
            <consortium name="ELIXIR-Norway"/>
            <consortium name="Elixir Norway"/>
        </authorList>
    </citation>
    <scope>NUCLEOTIDE SEQUENCE</scope>
</reference>
<accession>A0ABP1AY75</accession>
<organism evidence="1 2">
    <name type="scientific">Sphagnum jensenii</name>
    <dbReference type="NCBI Taxonomy" id="128206"/>
    <lineage>
        <taxon>Eukaryota</taxon>
        <taxon>Viridiplantae</taxon>
        <taxon>Streptophyta</taxon>
        <taxon>Embryophyta</taxon>
        <taxon>Bryophyta</taxon>
        <taxon>Sphagnophytina</taxon>
        <taxon>Sphagnopsida</taxon>
        <taxon>Sphagnales</taxon>
        <taxon>Sphagnaceae</taxon>
        <taxon>Sphagnum</taxon>
    </lineage>
</organism>
<protein>
    <submittedName>
        <fullName evidence="1">Uncharacterized protein</fullName>
    </submittedName>
</protein>
<gene>
    <name evidence="1" type="ORF">CSSPJE1EN2_LOCUS10527</name>
</gene>
<proteinExistence type="predicted"/>